<dbReference type="GeneID" id="11139587"/>
<dbReference type="EMBL" id="CP002838">
    <property type="protein sequence ID" value="AEM38976.1"/>
    <property type="molecule type" value="Genomic_DNA"/>
</dbReference>
<dbReference type="KEGG" id="pfm:Pyrfu_1109"/>
<evidence type="ECO:0008006" key="3">
    <source>
        <dbReference type="Google" id="ProtNLM"/>
    </source>
</evidence>
<dbReference type="STRING" id="694429.Pyrfu_1109"/>
<dbReference type="Proteomes" id="UP000001037">
    <property type="component" value="Chromosome"/>
</dbReference>
<proteinExistence type="predicted"/>
<accession>G0EFF2</accession>
<dbReference type="InParanoid" id="G0EFF2"/>
<dbReference type="AlphaFoldDB" id="G0EFF2"/>
<keyword evidence="2" id="KW-1185">Reference proteome</keyword>
<protein>
    <recommendedName>
        <fullName evidence="3">NifU family protein</fullName>
    </recommendedName>
</protein>
<dbReference type="OrthoDB" id="31224at2157"/>
<dbReference type="RefSeq" id="WP_014026653.1">
    <property type="nucleotide sequence ID" value="NC_015931.1"/>
</dbReference>
<dbReference type="eggNOG" id="arCOG03647">
    <property type="taxonomic scope" value="Archaea"/>
</dbReference>
<evidence type="ECO:0000313" key="2">
    <source>
        <dbReference type="Proteomes" id="UP000001037"/>
    </source>
</evidence>
<dbReference type="HOGENOM" id="CLU_160445_1_0_2"/>
<organism evidence="1 2">
    <name type="scientific">Pyrolobus fumarii (strain DSM 11204 / 1A)</name>
    <dbReference type="NCBI Taxonomy" id="694429"/>
    <lineage>
        <taxon>Archaea</taxon>
        <taxon>Thermoproteota</taxon>
        <taxon>Thermoprotei</taxon>
        <taxon>Desulfurococcales</taxon>
        <taxon>Pyrodictiaceae</taxon>
        <taxon>Pyrolobus</taxon>
    </lineage>
</organism>
<reference evidence="1 2" key="1">
    <citation type="journal article" date="2011" name="Stand. Genomic Sci.">
        <title>Complete genome sequence of the hyperthermophilic chemolithoautotroph Pyrolobus fumarii type strain (1A).</title>
        <authorList>
            <person name="Anderson I."/>
            <person name="Goker M."/>
            <person name="Nolan M."/>
            <person name="Lucas S."/>
            <person name="Hammon N."/>
            <person name="Deshpande S."/>
            <person name="Cheng J.F."/>
            <person name="Tapia R."/>
            <person name="Han C."/>
            <person name="Goodwin L."/>
            <person name="Pitluck S."/>
            <person name="Huntemann M."/>
            <person name="Liolios K."/>
            <person name="Ivanova N."/>
            <person name="Pagani I."/>
            <person name="Mavromatis K."/>
            <person name="Ovchinikova G."/>
            <person name="Pati A."/>
            <person name="Chen A."/>
            <person name="Palaniappan K."/>
            <person name="Land M."/>
            <person name="Hauser L."/>
            <person name="Brambilla E.M."/>
            <person name="Huber H."/>
            <person name="Yasawong M."/>
            <person name="Rohde M."/>
            <person name="Spring S."/>
            <person name="Abt B."/>
            <person name="Sikorski J."/>
            <person name="Wirth R."/>
            <person name="Detter J.C."/>
            <person name="Woyke T."/>
            <person name="Bristow J."/>
            <person name="Eisen J.A."/>
            <person name="Markowitz V."/>
            <person name="Hugenholtz P."/>
            <person name="Kyrpides N.C."/>
            <person name="Klenk H.P."/>
            <person name="Lapidus A."/>
        </authorList>
    </citation>
    <scope>NUCLEOTIDE SEQUENCE [LARGE SCALE GENOMIC DNA]</scope>
    <source>
        <strain evidence="2">DSM 11204 / 1A</strain>
    </source>
</reference>
<sequence>MVTQARSFRLGPGKPRDVLAKAVEMYNRYRGSEARAKVLRIDGDRVYVKIEGSFCATCGVNDWVDDFRYVLEDLGIEAELERIIEPPDPQETWRIGVFRIRGTGVQGS</sequence>
<evidence type="ECO:0000313" key="1">
    <source>
        <dbReference type="EMBL" id="AEM38976.1"/>
    </source>
</evidence>
<gene>
    <name evidence="1" type="ordered locus">Pyrfu_1109</name>
</gene>
<name>G0EFF2_PYRF1</name>